<dbReference type="RefSeq" id="XP_024353959.1">
    <property type="nucleotide sequence ID" value="XM_024491453.1"/>
</dbReference>
<accession>W6UNI3</accession>
<reference evidence="1 2" key="1">
    <citation type="journal article" date="2013" name="Nat. Genet.">
        <title>The genome of the hydatid tapeworm Echinococcus granulosus.</title>
        <authorList>
            <person name="Zheng H."/>
            <person name="Zhang W."/>
            <person name="Zhang L."/>
            <person name="Zhang Z."/>
            <person name="Li J."/>
            <person name="Lu G."/>
            <person name="Zhu Y."/>
            <person name="Wang Y."/>
            <person name="Huang Y."/>
            <person name="Liu J."/>
            <person name="Kang H."/>
            <person name="Chen J."/>
            <person name="Wang L."/>
            <person name="Chen A."/>
            <person name="Yu S."/>
            <person name="Gao Z."/>
            <person name="Jin L."/>
            <person name="Gu W."/>
            <person name="Wang Z."/>
            <person name="Zhao L."/>
            <person name="Shi B."/>
            <person name="Wen H."/>
            <person name="Lin R."/>
            <person name="Jones M.K."/>
            <person name="Brejova B."/>
            <person name="Vinar T."/>
            <person name="Zhao G."/>
            <person name="McManus D.P."/>
            <person name="Chen Z."/>
            <person name="Zhou Y."/>
            <person name="Wang S."/>
        </authorList>
    </citation>
    <scope>NUCLEOTIDE SEQUENCE [LARGE SCALE GENOMIC DNA]</scope>
</reference>
<gene>
    <name evidence="1" type="ORF">EGR_02204</name>
</gene>
<name>W6UNI3_ECHGR</name>
<evidence type="ECO:0000313" key="1">
    <source>
        <dbReference type="EMBL" id="EUB62763.1"/>
    </source>
</evidence>
<dbReference type="GeneID" id="36337919"/>
<dbReference type="CTD" id="36337919"/>
<dbReference type="EMBL" id="APAU02000010">
    <property type="protein sequence ID" value="EUB62763.1"/>
    <property type="molecule type" value="Genomic_DNA"/>
</dbReference>
<protein>
    <submittedName>
        <fullName evidence="1">Uncharacterized protein</fullName>
    </submittedName>
</protein>
<organism evidence="1 2">
    <name type="scientific">Echinococcus granulosus</name>
    <name type="common">Hydatid tapeworm</name>
    <dbReference type="NCBI Taxonomy" id="6210"/>
    <lineage>
        <taxon>Eukaryota</taxon>
        <taxon>Metazoa</taxon>
        <taxon>Spiralia</taxon>
        <taxon>Lophotrochozoa</taxon>
        <taxon>Platyhelminthes</taxon>
        <taxon>Cestoda</taxon>
        <taxon>Eucestoda</taxon>
        <taxon>Cyclophyllidea</taxon>
        <taxon>Taeniidae</taxon>
        <taxon>Echinococcus</taxon>
        <taxon>Echinococcus granulosus group</taxon>
    </lineage>
</organism>
<dbReference type="Proteomes" id="UP000019149">
    <property type="component" value="Unassembled WGS sequence"/>
</dbReference>
<evidence type="ECO:0000313" key="2">
    <source>
        <dbReference type="Proteomes" id="UP000019149"/>
    </source>
</evidence>
<proteinExistence type="predicted"/>
<comment type="caution">
    <text evidence="1">The sequence shown here is derived from an EMBL/GenBank/DDBJ whole genome shotgun (WGS) entry which is preliminary data.</text>
</comment>
<keyword evidence="2" id="KW-1185">Reference proteome</keyword>
<dbReference type="AlphaFoldDB" id="W6UNI3"/>
<sequence length="403" mass="46828">MKVLAKMPQIQHSPDDVFLFRPESSVISQRNQDGYPFGQGLLVTANELVQQSFIKEVINHFIMEEKSLFLTYKCYFKKFSHKVIQSLFERHFEILPRFLPSSALIYVFLNICLDRSMAEWHKVNTNQRTFSNFFPQTENLFKCFQKLQLTGKKTIHLTLCTSMCSCTSLFLQFIEEIPCILKWLENSSYKKRLFRVLYFFCKHLQSERVINLITNEITEEVEFICRHWQNRYFIWIRGLITASVSDPFSIIVVHYHYNKKFCSILQFKPGKISDASSSRLQMEITINAKSYEYLLLGFSINGYQALIRIQSIGVLLFSSNSALNQKLQNISLGRIIAQKILKAVGLFSGINYYHQKAKLSLSSSAVSKEQIIFFLELTRPLAISKASCLLYSKQALPTVTMHI</sequence>
<dbReference type="KEGG" id="egl:EGR_02204"/>